<evidence type="ECO:0000256" key="6">
    <source>
        <dbReference type="ARBA" id="ARBA00023316"/>
    </source>
</evidence>
<evidence type="ECO:0000256" key="7">
    <source>
        <dbReference type="PIRSR" id="PIRSR618044-1"/>
    </source>
</evidence>
<keyword evidence="11" id="KW-0812">Transmembrane</keyword>
<evidence type="ECO:0000256" key="1">
    <source>
        <dbReference type="ARBA" id="ARBA00007164"/>
    </source>
</evidence>
<dbReference type="Gene3D" id="3.40.710.10">
    <property type="entry name" value="DD-peptidase/beta-lactamase superfamily"/>
    <property type="match status" value="1"/>
</dbReference>
<feature type="compositionally biased region" description="Low complexity" evidence="10">
    <location>
        <begin position="291"/>
        <end position="303"/>
    </location>
</feature>
<feature type="binding site" evidence="8">
    <location>
        <position position="229"/>
    </location>
    <ligand>
        <name>substrate</name>
    </ligand>
</feature>
<dbReference type="EMBL" id="NQMQ01000014">
    <property type="protein sequence ID" value="PAJ69501.1"/>
    <property type="molecule type" value="Genomic_DNA"/>
</dbReference>
<evidence type="ECO:0000256" key="9">
    <source>
        <dbReference type="RuleBase" id="RU004016"/>
    </source>
</evidence>
<evidence type="ECO:0000313" key="14">
    <source>
        <dbReference type="Proteomes" id="UP000215771"/>
    </source>
</evidence>
<dbReference type="InterPro" id="IPR018044">
    <property type="entry name" value="Peptidase_S11"/>
</dbReference>
<dbReference type="PANTHER" id="PTHR21581:SF33">
    <property type="entry name" value="D-ALANYL-D-ALANINE CARBOXYPEPTIDASE DACB"/>
    <property type="match status" value="1"/>
</dbReference>
<dbReference type="PRINTS" id="PR00725">
    <property type="entry name" value="DADACBPTASE1"/>
</dbReference>
<feature type="active site" description="Acyl-ester intermediate" evidence="7">
    <location>
        <position position="68"/>
    </location>
</feature>
<accession>A0A269PCW4</accession>
<keyword evidence="11" id="KW-0472">Membrane</keyword>
<proteinExistence type="inferred from homology"/>
<feature type="active site" evidence="7">
    <location>
        <position position="123"/>
    </location>
</feature>
<dbReference type="Pfam" id="PF00768">
    <property type="entry name" value="Peptidase_S11"/>
    <property type="match status" value="1"/>
</dbReference>
<keyword evidence="6" id="KW-0961">Cell wall biogenesis/degradation</keyword>
<dbReference type="PANTHER" id="PTHR21581">
    <property type="entry name" value="D-ALANYL-D-ALANINE CARBOXYPEPTIDASE"/>
    <property type="match status" value="1"/>
</dbReference>
<dbReference type="AlphaFoldDB" id="A0A269PCW4"/>
<comment type="caution">
    <text evidence="13">The sequence shown here is derived from an EMBL/GenBank/DDBJ whole genome shotgun (WGS) entry which is preliminary data.</text>
</comment>
<evidence type="ECO:0000256" key="5">
    <source>
        <dbReference type="ARBA" id="ARBA00022984"/>
    </source>
</evidence>
<keyword evidence="13" id="KW-0645">Protease</keyword>
<comment type="similarity">
    <text evidence="1 9">Belongs to the peptidase S11 family.</text>
</comment>
<feature type="region of interest" description="Disordered" evidence="10">
    <location>
        <begin position="1"/>
        <end position="22"/>
    </location>
</feature>
<dbReference type="GO" id="GO:0008360">
    <property type="term" value="P:regulation of cell shape"/>
    <property type="evidence" value="ECO:0007669"/>
    <property type="project" value="UniProtKB-KW"/>
</dbReference>
<dbReference type="InterPro" id="IPR012338">
    <property type="entry name" value="Beta-lactam/transpept-like"/>
</dbReference>
<keyword evidence="4" id="KW-0133">Cell shape</keyword>
<organism evidence="13 14">
    <name type="scientific">Corynebacterium hadale</name>
    <dbReference type="NCBI Taxonomy" id="2026255"/>
    <lineage>
        <taxon>Bacteria</taxon>
        <taxon>Bacillati</taxon>
        <taxon>Actinomycetota</taxon>
        <taxon>Actinomycetes</taxon>
        <taxon>Mycobacteriales</taxon>
        <taxon>Corynebacteriaceae</taxon>
        <taxon>Corynebacterium</taxon>
    </lineage>
</organism>
<evidence type="ECO:0000256" key="10">
    <source>
        <dbReference type="SAM" id="MobiDB-lite"/>
    </source>
</evidence>
<dbReference type="Proteomes" id="UP000215771">
    <property type="component" value="Unassembled WGS sequence"/>
</dbReference>
<dbReference type="SUPFAM" id="SSF56601">
    <property type="entry name" value="beta-lactamase/transpeptidase-like"/>
    <property type="match status" value="1"/>
</dbReference>
<gene>
    <name evidence="13" type="ORF">CIG21_07595</name>
</gene>
<protein>
    <submittedName>
        <fullName evidence="13">D-alanyl-D-alanine carboxypeptidase</fullName>
    </submittedName>
</protein>
<sequence length="360" mass="37484">MSTSERLAPGQPTPTPPPQVYDGPCGVIVPPGYAVPSDVYASAWAVFDADSGEVLAMKDPHGRYRPASIIKVLLALVVINELPLDQQVPVSEASANQEGSRAGIGAGGTYTVNDLLHGLLMASGNDTAHALAQAIGGDDAALRKVNALAQDLGMRDTYVASYSGLDAPGMSTSAWDLSLAYRAAFQNQTFASIVDTDSYEFPGFDDLPGFQLWNDNQLYLNDPEGIGGKTGYTDDANHTFVGGVHHDGRRLVAVLLDTTVGEHRAWGQAQELLAAAYPVAAGQGVASLDDATAPSTSPSTTPLAPGPDEGASTSTDAQKAPATTPWKSIGIVAGVAVLALVALALSLESRGTPPRHRRRQ</sequence>
<feature type="region of interest" description="Disordered" evidence="10">
    <location>
        <begin position="288"/>
        <end position="323"/>
    </location>
</feature>
<evidence type="ECO:0000256" key="2">
    <source>
        <dbReference type="ARBA" id="ARBA00022729"/>
    </source>
</evidence>
<feature type="domain" description="Peptidase S11 D-alanyl-D-alanine carboxypeptidase A N-terminal" evidence="12">
    <location>
        <begin position="36"/>
        <end position="258"/>
    </location>
</feature>
<evidence type="ECO:0000313" key="13">
    <source>
        <dbReference type="EMBL" id="PAJ69501.1"/>
    </source>
</evidence>
<dbReference type="GO" id="GO:0006508">
    <property type="term" value="P:proteolysis"/>
    <property type="evidence" value="ECO:0007669"/>
    <property type="project" value="InterPro"/>
</dbReference>
<keyword evidence="3" id="KW-0378">Hydrolase</keyword>
<dbReference type="InterPro" id="IPR001967">
    <property type="entry name" value="Peptidase_S11_N"/>
</dbReference>
<evidence type="ECO:0000256" key="11">
    <source>
        <dbReference type="SAM" id="Phobius"/>
    </source>
</evidence>
<evidence type="ECO:0000256" key="4">
    <source>
        <dbReference type="ARBA" id="ARBA00022960"/>
    </source>
</evidence>
<keyword evidence="13" id="KW-0121">Carboxypeptidase</keyword>
<feature type="transmembrane region" description="Helical" evidence="11">
    <location>
        <begin position="328"/>
        <end position="347"/>
    </location>
</feature>
<dbReference type="GO" id="GO:0009252">
    <property type="term" value="P:peptidoglycan biosynthetic process"/>
    <property type="evidence" value="ECO:0007669"/>
    <property type="project" value="UniProtKB-KW"/>
</dbReference>
<evidence type="ECO:0000259" key="12">
    <source>
        <dbReference type="Pfam" id="PF00768"/>
    </source>
</evidence>
<keyword evidence="11" id="KW-1133">Transmembrane helix</keyword>
<feature type="active site" description="Proton acceptor" evidence="7">
    <location>
        <position position="71"/>
    </location>
</feature>
<keyword evidence="5" id="KW-0573">Peptidoglycan synthesis</keyword>
<evidence type="ECO:0000256" key="3">
    <source>
        <dbReference type="ARBA" id="ARBA00022801"/>
    </source>
</evidence>
<name>A0A269PCW4_9CORY</name>
<keyword evidence="2" id="KW-0732">Signal</keyword>
<dbReference type="GO" id="GO:0009002">
    <property type="term" value="F:serine-type D-Ala-D-Ala carboxypeptidase activity"/>
    <property type="evidence" value="ECO:0007669"/>
    <property type="project" value="InterPro"/>
</dbReference>
<dbReference type="GO" id="GO:0071555">
    <property type="term" value="P:cell wall organization"/>
    <property type="evidence" value="ECO:0007669"/>
    <property type="project" value="UniProtKB-KW"/>
</dbReference>
<reference evidence="13 14" key="1">
    <citation type="submission" date="2017-08" db="EMBL/GenBank/DDBJ databases">
        <authorList>
            <person name="de Groot N.N."/>
        </authorList>
    </citation>
    <scope>NUCLEOTIDE SEQUENCE [LARGE SCALE GENOMIC DNA]</scope>
    <source>
        <strain evidence="13 14">NBT06-6</strain>
    </source>
</reference>
<evidence type="ECO:0000256" key="8">
    <source>
        <dbReference type="PIRSR" id="PIRSR618044-2"/>
    </source>
</evidence>